<dbReference type="Proteomes" id="UP000254492">
    <property type="component" value="Unassembled WGS sequence"/>
</dbReference>
<dbReference type="GO" id="GO:0016301">
    <property type="term" value="F:kinase activity"/>
    <property type="evidence" value="ECO:0007669"/>
    <property type="project" value="UniProtKB-KW"/>
</dbReference>
<organism evidence="10 11">
    <name type="scientific">Weissella thailandensis</name>
    <dbReference type="NCBI Taxonomy" id="89061"/>
    <lineage>
        <taxon>Bacteria</taxon>
        <taxon>Bacillati</taxon>
        <taxon>Bacillota</taxon>
        <taxon>Bacilli</taxon>
        <taxon>Lactobacillales</taxon>
        <taxon>Lactobacillaceae</taxon>
        <taxon>Weissella</taxon>
    </lineage>
</organism>
<comment type="cofactor">
    <cofactor evidence="1">
        <name>Mg(2+)</name>
        <dbReference type="ChEBI" id="CHEBI:18420"/>
    </cofactor>
</comment>
<sequence length="317" mass="35631">MTVKMAYSFLVNPIAGNGVAKQKWQKLQRYLNEQSIAYRVFYSDGPGGIENKLFQSTLDQAPVIVIGGDGTLHEALNGLLKNKALNRTRPIAYISAGSGNDFARSHQLSDYPIQAFKRINHQIEQNYVTLLDIGKCLDEQTSEISYFVNNLGIGIDATTVAFANQSKIKQWLNRYHLGGFSYFLAIFQSLQQQDAFDAEVVLQDQKESYCTNNAFLITVSNQPYFGGGIKILPDASSVDGLFDIVLVDRPKSLGRLIWLIGALLRGNHYRYSEVHHLKSARIGLRSEIKEYSHLDGEVIPARKNVLQLSTIKYPFYI</sequence>
<dbReference type="InterPro" id="IPR050187">
    <property type="entry name" value="Lipid_Phosphate_FormReg"/>
</dbReference>
<accession>A0ABX9I8A7</accession>
<comment type="caution">
    <text evidence="10">The sequence shown here is derived from an EMBL/GenBank/DDBJ whole genome shotgun (WGS) entry which is preliminary data.</text>
</comment>
<dbReference type="Pfam" id="PF19279">
    <property type="entry name" value="YegS_C"/>
    <property type="match status" value="1"/>
</dbReference>
<keyword evidence="3" id="KW-0808">Transferase</keyword>
<keyword evidence="7" id="KW-0444">Lipid biosynthesis</keyword>
<dbReference type="Gene3D" id="3.40.50.10330">
    <property type="entry name" value="Probable inorganic polyphosphate/atp-NAD kinase, domain 1"/>
    <property type="match status" value="1"/>
</dbReference>
<reference evidence="10 11" key="1">
    <citation type="submission" date="2018-07" db="EMBL/GenBank/DDBJ databases">
        <title>Genome-based reclassification of Weissella jogaejeotgali as Weissella thailandensis.</title>
        <authorList>
            <person name="Chun J."/>
            <person name="Kim B.-Y."/>
            <person name="Kwak M.-J."/>
        </authorList>
    </citation>
    <scope>NUCLEOTIDE SEQUENCE [LARGE SCALE GENOMIC DNA]</scope>
    <source>
        <strain evidence="10 11">KCTC 3751</strain>
    </source>
</reference>
<evidence type="ECO:0000256" key="7">
    <source>
        <dbReference type="ARBA" id="ARBA00023209"/>
    </source>
</evidence>
<keyword evidence="11" id="KW-1185">Reference proteome</keyword>
<keyword evidence="5 10" id="KW-0418">Kinase</keyword>
<keyword evidence="7" id="KW-0443">Lipid metabolism</keyword>
<dbReference type="EMBL" id="QRAY01000006">
    <property type="protein sequence ID" value="RDS59724.1"/>
    <property type="molecule type" value="Genomic_DNA"/>
</dbReference>
<evidence type="ECO:0000256" key="8">
    <source>
        <dbReference type="ARBA" id="ARBA00023264"/>
    </source>
</evidence>
<evidence type="ECO:0000313" key="10">
    <source>
        <dbReference type="EMBL" id="RDS59724.1"/>
    </source>
</evidence>
<evidence type="ECO:0000256" key="2">
    <source>
        <dbReference type="ARBA" id="ARBA00005983"/>
    </source>
</evidence>
<dbReference type="InterPro" id="IPR005218">
    <property type="entry name" value="Diacylglycerol/lipid_kinase"/>
</dbReference>
<protein>
    <submittedName>
        <fullName evidence="10">Diacylglycerol kinase family lipid kinase</fullName>
    </submittedName>
</protein>
<dbReference type="SMART" id="SM00046">
    <property type="entry name" value="DAGKc"/>
    <property type="match status" value="1"/>
</dbReference>
<keyword evidence="8" id="KW-1208">Phospholipid metabolism</keyword>
<keyword evidence="7" id="KW-0594">Phospholipid biosynthesis</keyword>
<evidence type="ECO:0000256" key="3">
    <source>
        <dbReference type="ARBA" id="ARBA00022679"/>
    </source>
</evidence>
<evidence type="ECO:0000256" key="4">
    <source>
        <dbReference type="ARBA" id="ARBA00022741"/>
    </source>
</evidence>
<dbReference type="Pfam" id="PF00781">
    <property type="entry name" value="DAGK_cat"/>
    <property type="match status" value="1"/>
</dbReference>
<dbReference type="PANTHER" id="PTHR12358">
    <property type="entry name" value="SPHINGOSINE KINASE"/>
    <property type="match status" value="1"/>
</dbReference>
<evidence type="ECO:0000256" key="6">
    <source>
        <dbReference type="ARBA" id="ARBA00022840"/>
    </source>
</evidence>
<dbReference type="InterPro" id="IPR016064">
    <property type="entry name" value="NAD/diacylglycerol_kinase_sf"/>
</dbReference>
<gene>
    <name evidence="10" type="ORF">DWV05_03975</name>
</gene>
<evidence type="ECO:0000256" key="1">
    <source>
        <dbReference type="ARBA" id="ARBA00001946"/>
    </source>
</evidence>
<dbReference type="InterPro" id="IPR017438">
    <property type="entry name" value="ATP-NAD_kinase_N"/>
</dbReference>
<evidence type="ECO:0000256" key="5">
    <source>
        <dbReference type="ARBA" id="ARBA00022777"/>
    </source>
</evidence>
<dbReference type="InterPro" id="IPR045540">
    <property type="entry name" value="YegS/DAGK_C"/>
</dbReference>
<dbReference type="PROSITE" id="PS50146">
    <property type="entry name" value="DAGK"/>
    <property type="match status" value="1"/>
</dbReference>
<dbReference type="Gene3D" id="2.60.200.40">
    <property type="match status" value="1"/>
</dbReference>
<name>A0ABX9I8A7_9LACO</name>
<dbReference type="NCBIfam" id="TIGR00147">
    <property type="entry name" value="YegS/Rv2252/BmrU family lipid kinase"/>
    <property type="match status" value="1"/>
</dbReference>
<keyword evidence="4" id="KW-0547">Nucleotide-binding</keyword>
<dbReference type="PANTHER" id="PTHR12358:SF54">
    <property type="entry name" value="SPHINGOSINE KINASE RELATED PROTEIN"/>
    <property type="match status" value="1"/>
</dbReference>
<dbReference type="InterPro" id="IPR001206">
    <property type="entry name" value="Diacylglycerol_kinase_cat_dom"/>
</dbReference>
<evidence type="ECO:0000313" key="11">
    <source>
        <dbReference type="Proteomes" id="UP000254492"/>
    </source>
</evidence>
<comment type="similarity">
    <text evidence="2">Belongs to the diacylglycerol/lipid kinase family.</text>
</comment>
<dbReference type="SUPFAM" id="SSF111331">
    <property type="entry name" value="NAD kinase/diacylglycerol kinase-like"/>
    <property type="match status" value="1"/>
</dbReference>
<feature type="domain" description="DAGKc" evidence="9">
    <location>
        <begin position="2"/>
        <end position="140"/>
    </location>
</feature>
<proteinExistence type="inferred from homology"/>
<evidence type="ECO:0000259" key="9">
    <source>
        <dbReference type="PROSITE" id="PS50146"/>
    </source>
</evidence>
<keyword evidence="6" id="KW-0067">ATP-binding</keyword>